<dbReference type="AlphaFoldDB" id="A0A5S3PN01"/>
<keyword evidence="2" id="KW-1185">Reference proteome</keyword>
<accession>A0A5S3PN01</accession>
<comment type="caution">
    <text evidence="1">The sequence shown here is derived from an EMBL/GenBank/DDBJ whole genome shotgun (WGS) entry which is preliminary data.</text>
</comment>
<evidence type="ECO:0000313" key="2">
    <source>
        <dbReference type="Proteomes" id="UP000310314"/>
    </source>
</evidence>
<gene>
    <name evidence="1" type="ORF">FEE95_18075</name>
</gene>
<sequence length="156" mass="17751">MKNYLVAVLFVLASCNGQKKASMKDSSSGSKPANSKMVLLVQDEYGGFDVEETMIIKDEKRLKSLYAKINRTRKPGLPLPIIDFSKEMVIFHCVGEQNFDGLPVLTFNAETEKQVILNSDMHRDSKENLTSIRTNLFCIYKIPITKKEVLVERNFK</sequence>
<protein>
    <recommendedName>
        <fullName evidence="3">Lipoprotein</fullName>
    </recommendedName>
</protein>
<proteinExistence type="predicted"/>
<dbReference type="PROSITE" id="PS51257">
    <property type="entry name" value="PROKAR_LIPOPROTEIN"/>
    <property type="match status" value="1"/>
</dbReference>
<evidence type="ECO:0000313" key="1">
    <source>
        <dbReference type="EMBL" id="TMM53806.1"/>
    </source>
</evidence>
<dbReference type="RefSeq" id="WP_138659430.1">
    <property type="nucleotide sequence ID" value="NZ_VATY01000004.1"/>
</dbReference>
<reference evidence="1 2" key="1">
    <citation type="submission" date="2019-05" db="EMBL/GenBank/DDBJ databases">
        <authorList>
            <person name="Zhang J.-Y."/>
            <person name="Feg X."/>
            <person name="Du Z.-J."/>
        </authorList>
    </citation>
    <scope>NUCLEOTIDE SEQUENCE [LARGE SCALE GENOMIC DNA]</scope>
    <source>
        <strain evidence="1 2">RZ26</strain>
    </source>
</reference>
<dbReference type="OrthoDB" id="1442131at2"/>
<dbReference type="Proteomes" id="UP000310314">
    <property type="component" value="Unassembled WGS sequence"/>
</dbReference>
<organism evidence="1 2">
    <name type="scientific">Maribacter algarum</name>
    <name type="common">ex Zhang et al. 2020</name>
    <dbReference type="NCBI Taxonomy" id="2578118"/>
    <lineage>
        <taxon>Bacteria</taxon>
        <taxon>Pseudomonadati</taxon>
        <taxon>Bacteroidota</taxon>
        <taxon>Flavobacteriia</taxon>
        <taxon>Flavobacteriales</taxon>
        <taxon>Flavobacteriaceae</taxon>
        <taxon>Maribacter</taxon>
    </lineage>
</organism>
<dbReference type="EMBL" id="VATY01000004">
    <property type="protein sequence ID" value="TMM53806.1"/>
    <property type="molecule type" value="Genomic_DNA"/>
</dbReference>
<name>A0A5S3PN01_9FLAO</name>
<evidence type="ECO:0008006" key="3">
    <source>
        <dbReference type="Google" id="ProtNLM"/>
    </source>
</evidence>